<dbReference type="Pfam" id="PF07690">
    <property type="entry name" value="MFS_1"/>
    <property type="match status" value="1"/>
</dbReference>
<keyword evidence="3 4" id="KW-0472">Membrane</keyword>
<protein>
    <submittedName>
        <fullName evidence="6">Major Facilitator Superfamily protein</fullName>
    </submittedName>
</protein>
<dbReference type="RefSeq" id="WP_096353928.1">
    <property type="nucleotide sequence ID" value="NZ_AP014946.1"/>
</dbReference>
<dbReference type="GO" id="GO:0022857">
    <property type="term" value="F:transmembrane transporter activity"/>
    <property type="evidence" value="ECO:0007669"/>
    <property type="project" value="InterPro"/>
</dbReference>
<feature type="transmembrane region" description="Helical" evidence="4">
    <location>
        <begin position="100"/>
        <end position="120"/>
    </location>
</feature>
<evidence type="ECO:0000256" key="3">
    <source>
        <dbReference type="ARBA" id="ARBA00023136"/>
    </source>
</evidence>
<sequence>MNSIQSLNGLNFFMADVRDGLGPFLGVFLQQKGWSPAEIGLVMTLGGYAGMIATTPLGALVDSTTAKRAIMVVASIAIIVASMITLFAPTFPVTVATQAVTGIAGAVVVPAIAGLTLGLVKQTGFAHQLGRNEAFNHAGNVFAAVAGGAAGYFFGLAAIFYFMAGMAFFAIIAVLTIKPEDIDHVAARGAAEKAEGDTSDTGQATSYAALLTNAPLIILAVTLMLFHLGNAAMLPLLGQALVARGAGDPSAFTAATVVVAQLTMIPMALLAARLAETRGYWIVFVLALASLPLRGVLAATISDSWGLIPVQMLDGVGAGLLGVATPGLTARILKGTGNVNVGLGAVMTMQGVGAATSPAFAGFIAERVNYATAFFALAAIAALALILWIGATRIVGPACGGAAKAAPAAA</sequence>
<feature type="transmembrane region" description="Helical" evidence="4">
    <location>
        <begin position="68"/>
        <end position="88"/>
    </location>
</feature>
<feature type="transmembrane region" description="Helical" evidence="4">
    <location>
        <begin position="216"/>
        <end position="238"/>
    </location>
</feature>
<dbReference type="Proteomes" id="UP000236884">
    <property type="component" value="Chromosome"/>
</dbReference>
<dbReference type="SUPFAM" id="SSF103473">
    <property type="entry name" value="MFS general substrate transporter"/>
    <property type="match status" value="1"/>
</dbReference>
<proteinExistence type="predicted"/>
<dbReference type="OrthoDB" id="9812574at2"/>
<feature type="transmembrane region" description="Helical" evidence="4">
    <location>
        <begin position="250"/>
        <end position="274"/>
    </location>
</feature>
<feature type="transmembrane region" description="Helical" evidence="4">
    <location>
        <begin position="280"/>
        <end position="301"/>
    </location>
</feature>
<dbReference type="PROSITE" id="PS50850">
    <property type="entry name" value="MFS"/>
    <property type="match status" value="1"/>
</dbReference>
<dbReference type="PANTHER" id="PTHR23539">
    <property type="entry name" value="MFS TRANSPORTER"/>
    <property type="match status" value="1"/>
</dbReference>
<dbReference type="InterPro" id="IPR020846">
    <property type="entry name" value="MFS_dom"/>
</dbReference>
<feature type="transmembrane region" description="Helical" evidence="4">
    <location>
        <begin position="39"/>
        <end position="61"/>
    </location>
</feature>
<keyword evidence="1 4" id="KW-0812">Transmembrane</keyword>
<dbReference type="InterPro" id="IPR036259">
    <property type="entry name" value="MFS_trans_sf"/>
</dbReference>
<gene>
    <name evidence="6" type="ORF">GJW-30_1_01595</name>
</gene>
<evidence type="ECO:0000256" key="1">
    <source>
        <dbReference type="ARBA" id="ARBA00022692"/>
    </source>
</evidence>
<dbReference type="KEGG" id="vgo:GJW-30_1_01595"/>
<feature type="transmembrane region" description="Helical" evidence="4">
    <location>
        <begin position="141"/>
        <end position="174"/>
    </location>
</feature>
<evidence type="ECO:0000313" key="6">
    <source>
        <dbReference type="EMBL" id="BAT59066.1"/>
    </source>
</evidence>
<feature type="transmembrane region" description="Helical" evidence="4">
    <location>
        <begin position="313"/>
        <end position="333"/>
    </location>
</feature>
<feature type="transmembrane region" description="Helical" evidence="4">
    <location>
        <begin position="368"/>
        <end position="389"/>
    </location>
</feature>
<dbReference type="EMBL" id="AP014946">
    <property type="protein sequence ID" value="BAT59066.1"/>
    <property type="molecule type" value="Genomic_DNA"/>
</dbReference>
<evidence type="ECO:0000256" key="2">
    <source>
        <dbReference type="ARBA" id="ARBA00022989"/>
    </source>
</evidence>
<feature type="domain" description="Major facilitator superfamily (MFS) profile" evidence="5">
    <location>
        <begin position="1"/>
        <end position="396"/>
    </location>
</feature>
<accession>A0A0S3PSZ3</accession>
<reference evidence="6 7" key="1">
    <citation type="submission" date="2015-08" db="EMBL/GenBank/DDBJ databases">
        <title>Investigation of the bacterial diversity of lava forest soil.</title>
        <authorList>
            <person name="Lee J.S."/>
        </authorList>
    </citation>
    <scope>NUCLEOTIDE SEQUENCE [LARGE SCALE GENOMIC DNA]</scope>
    <source>
        <strain evidence="6 7">GJW-30</strain>
    </source>
</reference>
<evidence type="ECO:0000313" key="7">
    <source>
        <dbReference type="Proteomes" id="UP000236884"/>
    </source>
</evidence>
<evidence type="ECO:0000259" key="5">
    <source>
        <dbReference type="PROSITE" id="PS50850"/>
    </source>
</evidence>
<name>A0A0S3PSZ3_9BRAD</name>
<evidence type="ECO:0000256" key="4">
    <source>
        <dbReference type="SAM" id="Phobius"/>
    </source>
</evidence>
<dbReference type="InterPro" id="IPR011701">
    <property type="entry name" value="MFS"/>
</dbReference>
<dbReference type="Gene3D" id="1.20.1250.20">
    <property type="entry name" value="MFS general substrate transporter like domains"/>
    <property type="match status" value="2"/>
</dbReference>
<dbReference type="AlphaFoldDB" id="A0A0S3PSZ3"/>
<organism evidence="6 7">
    <name type="scientific">Variibacter gotjawalensis</name>
    <dbReference type="NCBI Taxonomy" id="1333996"/>
    <lineage>
        <taxon>Bacteria</taxon>
        <taxon>Pseudomonadati</taxon>
        <taxon>Pseudomonadota</taxon>
        <taxon>Alphaproteobacteria</taxon>
        <taxon>Hyphomicrobiales</taxon>
        <taxon>Nitrobacteraceae</taxon>
        <taxon>Variibacter</taxon>
    </lineage>
</organism>
<feature type="transmembrane region" description="Helical" evidence="4">
    <location>
        <begin position="339"/>
        <end position="361"/>
    </location>
</feature>
<dbReference type="PANTHER" id="PTHR23539:SF1">
    <property type="entry name" value="MAJOR FACILITATOR SUPERFAMILY (MFS) PROFILE DOMAIN-CONTAINING PROTEIN"/>
    <property type="match status" value="1"/>
</dbReference>
<keyword evidence="7" id="KW-1185">Reference proteome</keyword>
<keyword evidence="2 4" id="KW-1133">Transmembrane helix</keyword>